<protein>
    <recommendedName>
        <fullName evidence="5">Flagellar hook-associated protein 2</fullName>
        <shortName evidence="5">HAP2</shortName>
    </recommendedName>
    <alternativeName>
        <fullName evidence="5">Flagellar cap protein</fullName>
    </alternativeName>
</protein>
<keyword evidence="5" id="KW-0964">Secreted</keyword>
<keyword evidence="8" id="KW-0966">Cell projection</keyword>
<organism evidence="8 9">
    <name type="scientific">Hydrogenophaga electricum</name>
    <dbReference type="NCBI Taxonomy" id="1230953"/>
    <lineage>
        <taxon>Bacteria</taxon>
        <taxon>Pseudomonadati</taxon>
        <taxon>Pseudomonadota</taxon>
        <taxon>Betaproteobacteria</taxon>
        <taxon>Burkholderiales</taxon>
        <taxon>Comamonadaceae</taxon>
        <taxon>Hydrogenophaga</taxon>
    </lineage>
</organism>
<comment type="subcellular location">
    <subcellularLocation>
        <location evidence="5">Secreted</location>
    </subcellularLocation>
    <subcellularLocation>
        <location evidence="5">Bacterial flagellum</location>
    </subcellularLocation>
</comment>
<keyword evidence="3" id="KW-0175">Coiled coil</keyword>
<reference evidence="9" key="1">
    <citation type="journal article" date="2019" name="Int. J. Syst. Evol. Microbiol.">
        <title>The Global Catalogue of Microorganisms (GCM) 10K type strain sequencing project: providing services to taxonomists for standard genome sequencing and annotation.</title>
        <authorList>
            <consortium name="The Broad Institute Genomics Platform"/>
            <consortium name="The Broad Institute Genome Sequencing Center for Infectious Disease"/>
            <person name="Wu L."/>
            <person name="Ma J."/>
        </authorList>
    </citation>
    <scope>NUCLEOTIDE SEQUENCE [LARGE SCALE GENOMIC DNA]</scope>
    <source>
        <strain evidence="9">NBRC 109341</strain>
    </source>
</reference>
<dbReference type="Pfam" id="PF07195">
    <property type="entry name" value="FliD_C"/>
    <property type="match status" value="1"/>
</dbReference>
<accession>A0ABQ6C5N2</accession>
<comment type="similarity">
    <text evidence="1 5">Belongs to the FliD family.</text>
</comment>
<dbReference type="Pfam" id="PF02465">
    <property type="entry name" value="FliD_N"/>
    <property type="match status" value="1"/>
</dbReference>
<evidence type="ECO:0000256" key="4">
    <source>
        <dbReference type="ARBA" id="ARBA00023143"/>
    </source>
</evidence>
<proteinExistence type="inferred from homology"/>
<evidence type="ECO:0000256" key="1">
    <source>
        <dbReference type="ARBA" id="ARBA00009764"/>
    </source>
</evidence>
<dbReference type="InterPro" id="IPR040026">
    <property type="entry name" value="FliD"/>
</dbReference>
<comment type="function">
    <text evidence="5">Required for morphogenesis and for the elongation of the flagellar filament by facilitating polymerization of the flagellin monomers at the tip of growing filament. Forms a capping structure, which prevents flagellin subunits (transported through the central channel of the flagellum) from leaking out without polymerization at the distal end.</text>
</comment>
<dbReference type="EMBL" id="BSPB01000025">
    <property type="protein sequence ID" value="GLS15429.1"/>
    <property type="molecule type" value="Genomic_DNA"/>
</dbReference>
<dbReference type="Proteomes" id="UP001156903">
    <property type="component" value="Unassembled WGS sequence"/>
</dbReference>
<keyword evidence="4 5" id="KW-0975">Bacterial flagellum</keyword>
<dbReference type="InterPro" id="IPR003481">
    <property type="entry name" value="FliD_N"/>
</dbReference>
<evidence type="ECO:0000259" key="7">
    <source>
        <dbReference type="Pfam" id="PF07195"/>
    </source>
</evidence>
<evidence type="ECO:0000256" key="3">
    <source>
        <dbReference type="ARBA" id="ARBA00023054"/>
    </source>
</evidence>
<dbReference type="PANTHER" id="PTHR30288">
    <property type="entry name" value="FLAGELLAR CAP/ASSEMBLY PROTEIN FLID"/>
    <property type="match status" value="1"/>
</dbReference>
<evidence type="ECO:0000256" key="5">
    <source>
        <dbReference type="RuleBase" id="RU362066"/>
    </source>
</evidence>
<dbReference type="InterPro" id="IPR010810">
    <property type="entry name" value="Flagellin_hook_IN_motif"/>
</dbReference>
<dbReference type="InterPro" id="IPR010809">
    <property type="entry name" value="FliD_C"/>
</dbReference>
<comment type="caution">
    <text evidence="8">The sequence shown here is derived from an EMBL/GenBank/DDBJ whole genome shotgun (WGS) entry which is preliminary data.</text>
</comment>
<dbReference type="Pfam" id="PF07196">
    <property type="entry name" value="Flagellin_IN"/>
    <property type="match status" value="1"/>
</dbReference>
<dbReference type="RefSeq" id="WP_284308329.1">
    <property type="nucleotide sequence ID" value="NZ_BSPB01000025.1"/>
</dbReference>
<evidence type="ECO:0000313" key="9">
    <source>
        <dbReference type="Proteomes" id="UP001156903"/>
    </source>
</evidence>
<feature type="domain" description="Flagellar hook-associated protein 2 N-terminal" evidence="6">
    <location>
        <begin position="11"/>
        <end position="107"/>
    </location>
</feature>
<evidence type="ECO:0000256" key="2">
    <source>
        <dbReference type="ARBA" id="ARBA00011255"/>
    </source>
</evidence>
<sequence length="472" mass="48351">MATISSPGIGSGLDVSSIVSQLVALEKAPLAPLQTQASSLKTKLSLYGTIKSQVSALGDAAAKLAGTSGWNTASATSSNSAAISVKASAGATPTTLSMQVQQLARSQTTTSTSVATDATIGSGTLSIQLGQWSGSSFAAGSADAVDITVADTDTLTDIAAKINNAGAGVNATVLKDANGERLLLNAKDTGLANGFRITASDDDGNDADASGLSRLAFDGSGTTGTIQTQSAQNALATINGASIETASNQLSDTVPGLTLQLSQVTTSPVSINVVIDNDTIRSNVQAFVTAYNALNTTLANATKYDEATQTAGTLQGDSTAVGLQNALRSMMRSYTDGGSYTRLADIGISLQTGGTMTLDSTKFDKALTSNFDGLKNLFTVNSGSTTSDGFGRKIKTFAQGLLDSEGTLTNRSDALQKAITRNSDEQTKVTDRATRAEARFLAQYNAMDAAVAKFNGLSSFVSQQITLWNKSS</sequence>
<feature type="domain" description="Flagellar hook-associated protein 2 C-terminal" evidence="7">
    <location>
        <begin position="231"/>
        <end position="455"/>
    </location>
</feature>
<gene>
    <name evidence="8" type="primary">fliD</name>
    <name evidence="8" type="ORF">GCM10007935_28650</name>
</gene>
<evidence type="ECO:0000313" key="8">
    <source>
        <dbReference type="EMBL" id="GLS15429.1"/>
    </source>
</evidence>
<comment type="subunit">
    <text evidence="2 5">Homopentamer.</text>
</comment>
<keyword evidence="8" id="KW-0282">Flagellum</keyword>
<name>A0ABQ6C5N2_9BURK</name>
<evidence type="ECO:0000259" key="6">
    <source>
        <dbReference type="Pfam" id="PF02465"/>
    </source>
</evidence>
<dbReference type="PANTHER" id="PTHR30288:SF0">
    <property type="entry name" value="FLAGELLAR HOOK-ASSOCIATED PROTEIN 2"/>
    <property type="match status" value="1"/>
</dbReference>
<keyword evidence="8" id="KW-0969">Cilium</keyword>
<keyword evidence="9" id="KW-1185">Reference proteome</keyword>